<proteinExistence type="inferred from homology"/>
<keyword evidence="6" id="KW-1185">Reference proteome</keyword>
<sequence length="369" mass="40974">MTVATEQSLKSAPTDSQEQPAPAPASSSADIKHLLAEIDLSDSQSILHFGAKAQQQLTQVSEQMLEGVRAKDTGPAGDALNNMVGQLRGFDIEALDPNAKRGLLGRLFGKTKQVRKFLQEYEEVRDQIERISMELDRHKTRLMTDVVSLDRLYDANLDYFRELEAYIVAGDAKLAELDRDTIPALEAEASQSEDMVKAQNLRDLRGARDDLERRVHDLRLTRQVTMQALPSIRLVQENDKGLINKINSTLVNTVPLWRQQLAQAITIFRSGRAAETVKAATDLTNELLMANAKNLKQANTQARTQIERGVFDIETVKAANQALITTIEESLSIADEGRRARAAASQELRQLETNLRQALSKASAPTRHG</sequence>
<accession>H8Z4V6</accession>
<keyword evidence="3" id="KW-0175">Coiled coil</keyword>
<evidence type="ECO:0000313" key="5">
    <source>
        <dbReference type="EMBL" id="EIC20363.1"/>
    </source>
</evidence>
<dbReference type="PANTHER" id="PTHR38432">
    <property type="entry name" value="TELA-LIKE PROTEIN SAOUHSC_01408"/>
    <property type="match status" value="1"/>
</dbReference>
<evidence type="ECO:0000256" key="4">
    <source>
        <dbReference type="SAM" id="MobiDB-lite"/>
    </source>
</evidence>
<comment type="similarity">
    <text evidence="1 2">Belongs to the TelA family.</text>
</comment>
<evidence type="ECO:0000256" key="3">
    <source>
        <dbReference type="SAM" id="Coils"/>
    </source>
</evidence>
<feature type="compositionally biased region" description="Polar residues" evidence="4">
    <location>
        <begin position="1"/>
        <end position="19"/>
    </location>
</feature>
<dbReference type="PIRSF" id="PIRSF026508">
    <property type="entry name" value="TelA"/>
    <property type="match status" value="1"/>
</dbReference>
<dbReference type="EMBL" id="JH603170">
    <property type="protein sequence ID" value="EIC20363.1"/>
    <property type="molecule type" value="Genomic_DNA"/>
</dbReference>
<dbReference type="OrthoDB" id="9768858at2"/>
<reference evidence="6" key="1">
    <citation type="submission" date="2011-06" db="EMBL/GenBank/DDBJ databases">
        <authorList>
            <consortium name="US DOE Joint Genome Institute (JGI-PGF)"/>
            <person name="Lucas S."/>
            <person name="Han J."/>
            <person name="Lapidus A."/>
            <person name="Cheng J.-F."/>
            <person name="Goodwin L."/>
            <person name="Pitluck S."/>
            <person name="Peters L."/>
            <person name="Land M.L."/>
            <person name="Hauser L."/>
            <person name="Vogl K."/>
            <person name="Liu Z."/>
            <person name="Overmann J."/>
            <person name="Frigaard N.-U."/>
            <person name="Bryant D.A."/>
            <person name="Woyke T.J."/>
        </authorList>
    </citation>
    <scope>NUCLEOTIDE SEQUENCE [LARGE SCALE GENOMIC DNA]</scope>
    <source>
        <strain evidence="6">970</strain>
    </source>
</reference>
<feature type="region of interest" description="Disordered" evidence="4">
    <location>
        <begin position="1"/>
        <end position="30"/>
    </location>
</feature>
<gene>
    <name evidence="5" type="ORF">Thi970DRAFT_03992</name>
</gene>
<protein>
    <submittedName>
        <fullName evidence="5">Uncharacterized protein involved in tellurite resistance</fullName>
    </submittedName>
</protein>
<dbReference type="PANTHER" id="PTHR38432:SF1">
    <property type="entry name" value="TELA-LIKE PROTEIN SAOUHSC_01408"/>
    <property type="match status" value="1"/>
</dbReference>
<feature type="coiled-coil region" evidence="3">
    <location>
        <begin position="334"/>
        <end position="361"/>
    </location>
</feature>
<evidence type="ECO:0000256" key="2">
    <source>
        <dbReference type="PIRNR" id="PIRNR026508"/>
    </source>
</evidence>
<dbReference type="RefSeq" id="WP_009150766.1">
    <property type="nucleotide sequence ID" value="NZ_CP121471.1"/>
</dbReference>
<dbReference type="AlphaFoldDB" id="H8Z4V6"/>
<dbReference type="Proteomes" id="UP000002964">
    <property type="component" value="Unassembled WGS sequence"/>
</dbReference>
<name>H8Z4V6_9GAMM</name>
<dbReference type="Pfam" id="PF05816">
    <property type="entry name" value="TelA"/>
    <property type="match status" value="1"/>
</dbReference>
<dbReference type="HOGENOM" id="CLU_032111_0_0_6"/>
<reference evidence="5 6" key="2">
    <citation type="submission" date="2011-11" db="EMBL/GenBank/DDBJ databases">
        <authorList>
            <consortium name="US DOE Joint Genome Institute"/>
            <person name="Lucas S."/>
            <person name="Han J."/>
            <person name="Lapidus A."/>
            <person name="Cheng J.-F."/>
            <person name="Goodwin L."/>
            <person name="Pitluck S."/>
            <person name="Peters L."/>
            <person name="Ovchinnikova G."/>
            <person name="Zhang X."/>
            <person name="Detter J.C."/>
            <person name="Han C."/>
            <person name="Tapia R."/>
            <person name="Land M."/>
            <person name="Hauser L."/>
            <person name="Kyrpides N."/>
            <person name="Ivanova N."/>
            <person name="Pagani I."/>
            <person name="Vogl K."/>
            <person name="Liu Z."/>
            <person name="Overmann J."/>
            <person name="Frigaard N.-U."/>
            <person name="Bryant D."/>
            <person name="Woyke T."/>
        </authorList>
    </citation>
    <scope>NUCLEOTIDE SEQUENCE [LARGE SCALE GENOMIC DNA]</scope>
    <source>
        <strain evidence="5 6">970</strain>
    </source>
</reference>
<dbReference type="InterPro" id="IPR008863">
    <property type="entry name" value="Toxic_anion-R_TelA"/>
</dbReference>
<feature type="coiled-coil region" evidence="3">
    <location>
        <begin position="114"/>
        <end position="141"/>
    </location>
</feature>
<dbReference type="STRING" id="631362.Thi970DRAFT_03992"/>
<evidence type="ECO:0000256" key="1">
    <source>
        <dbReference type="ARBA" id="ARBA00005541"/>
    </source>
</evidence>
<evidence type="ECO:0000313" key="6">
    <source>
        <dbReference type="Proteomes" id="UP000002964"/>
    </source>
</evidence>
<dbReference type="eggNOG" id="COG3853">
    <property type="taxonomic scope" value="Bacteria"/>
</dbReference>
<organism evidence="5 6">
    <name type="scientific">Thiorhodovibrio frisius</name>
    <dbReference type="NCBI Taxonomy" id="631362"/>
    <lineage>
        <taxon>Bacteria</taxon>
        <taxon>Pseudomonadati</taxon>
        <taxon>Pseudomonadota</taxon>
        <taxon>Gammaproteobacteria</taxon>
        <taxon>Chromatiales</taxon>
        <taxon>Chromatiaceae</taxon>
        <taxon>Thiorhodovibrio</taxon>
    </lineage>
</organism>